<dbReference type="NCBIfam" id="TIGR01460">
    <property type="entry name" value="HAD-SF-IIA"/>
    <property type="match status" value="1"/>
</dbReference>
<dbReference type="PATRIC" id="fig|1449351.3.peg.3388"/>
<dbReference type="GO" id="GO:0005737">
    <property type="term" value="C:cytoplasm"/>
    <property type="evidence" value="ECO:0007669"/>
    <property type="project" value="TreeGrafter"/>
</dbReference>
<dbReference type="OrthoDB" id="148966at2"/>
<dbReference type="GO" id="GO:0016791">
    <property type="term" value="F:phosphatase activity"/>
    <property type="evidence" value="ECO:0007669"/>
    <property type="project" value="TreeGrafter"/>
</dbReference>
<comment type="caution">
    <text evidence="1">The sequence shown here is derived from an EMBL/GenBank/DDBJ whole genome shotgun (WGS) entry which is preliminary data.</text>
</comment>
<keyword evidence="1" id="KW-0378">Hydrolase</keyword>
<evidence type="ECO:0000313" key="2">
    <source>
        <dbReference type="Proteomes" id="UP000023430"/>
    </source>
</evidence>
<dbReference type="InterPro" id="IPR036412">
    <property type="entry name" value="HAD-like_sf"/>
</dbReference>
<keyword evidence="2" id="KW-1185">Reference proteome</keyword>
<name>X7F6I9_9RHOB</name>
<dbReference type="SUPFAM" id="SSF56784">
    <property type="entry name" value="HAD-like"/>
    <property type="match status" value="1"/>
</dbReference>
<reference evidence="1 2" key="1">
    <citation type="submission" date="2014-01" db="EMBL/GenBank/DDBJ databases">
        <title>Roseivivax isoporae LMG 25204 Genome Sequencing.</title>
        <authorList>
            <person name="Lai Q."/>
            <person name="Li G."/>
            <person name="Shao Z."/>
        </authorList>
    </citation>
    <scope>NUCLEOTIDE SEQUENCE [LARGE SCALE GENOMIC DNA]</scope>
    <source>
        <strain evidence="1 2">LMG 25204</strain>
    </source>
</reference>
<dbReference type="Pfam" id="PF13242">
    <property type="entry name" value="Hydrolase_like"/>
    <property type="match status" value="1"/>
</dbReference>
<gene>
    <name evidence="1" type="ORF">RISW2_11630</name>
</gene>
<dbReference type="Gene3D" id="3.40.50.1000">
    <property type="entry name" value="HAD superfamily/HAD-like"/>
    <property type="match status" value="2"/>
</dbReference>
<dbReference type="EMBL" id="JAME01000028">
    <property type="protein sequence ID" value="ETX27711.1"/>
    <property type="molecule type" value="Genomic_DNA"/>
</dbReference>
<dbReference type="STRING" id="1449351.RISW2_11630"/>
<dbReference type="AlphaFoldDB" id="X7F6I9"/>
<dbReference type="RefSeq" id="WP_043773309.1">
    <property type="nucleotide sequence ID" value="NZ_JAME01000028.1"/>
</dbReference>
<proteinExistence type="predicted"/>
<dbReference type="PANTHER" id="PTHR19288">
    <property type="entry name" value="4-NITROPHENYLPHOSPHATASE-RELATED"/>
    <property type="match status" value="1"/>
</dbReference>
<sequence length="302" mass="32639">MNVATLTDPARAFEGYLAVRTRLPRATFPDRWRAAPDLGAVAGPYELILLDAYGVLNVGETPIPGAVDRIAALRAAGKAVAVVSNSAGYPKARMMARYARMGFDFAPGEVVTSREALLAHLAHEPRRRWGIMLNPGTGRAELEHLALTFLDDDRAAYDAAEGFLLVGSDGWTEARQALLEAALRDRPRPVLVGNPDLVAPREDGLSREPGQFAHRLTDRTGVVPRFLGKPFPEIFRLALARRSVDPARVLMVGDTLHTDVLGGRHMGFDTALVTGHGSLAGLDVRDAIARSGIVPDHVIDHI</sequence>
<dbReference type="InterPro" id="IPR023214">
    <property type="entry name" value="HAD_sf"/>
</dbReference>
<dbReference type="eggNOG" id="COG0647">
    <property type="taxonomic scope" value="Bacteria"/>
</dbReference>
<dbReference type="Proteomes" id="UP000023430">
    <property type="component" value="Unassembled WGS sequence"/>
</dbReference>
<organism evidence="1 2">
    <name type="scientific">Roseivivax isoporae LMG 25204</name>
    <dbReference type="NCBI Taxonomy" id="1449351"/>
    <lineage>
        <taxon>Bacteria</taxon>
        <taxon>Pseudomonadati</taxon>
        <taxon>Pseudomonadota</taxon>
        <taxon>Alphaproteobacteria</taxon>
        <taxon>Rhodobacterales</taxon>
        <taxon>Roseobacteraceae</taxon>
        <taxon>Roseivivax</taxon>
    </lineage>
</organism>
<dbReference type="Pfam" id="PF13344">
    <property type="entry name" value="Hydrolase_6"/>
    <property type="match status" value="1"/>
</dbReference>
<evidence type="ECO:0000313" key="1">
    <source>
        <dbReference type="EMBL" id="ETX27711.1"/>
    </source>
</evidence>
<protein>
    <submittedName>
        <fullName evidence="1">HAD family hydrolase</fullName>
    </submittedName>
</protein>
<dbReference type="PANTHER" id="PTHR19288:SF90">
    <property type="entry name" value="OS08G0542600 PROTEIN"/>
    <property type="match status" value="1"/>
</dbReference>
<accession>X7F6I9</accession>
<dbReference type="InterPro" id="IPR006357">
    <property type="entry name" value="HAD-SF_hydro_IIA"/>
</dbReference>